<accession>A0A6C0BR08</accession>
<dbReference type="EMBL" id="MN739210">
    <property type="protein sequence ID" value="QHS93828.1"/>
    <property type="molecule type" value="Genomic_DNA"/>
</dbReference>
<proteinExistence type="predicted"/>
<name>A0A6C0BR08_9ZZZZ</name>
<dbReference type="AlphaFoldDB" id="A0A6C0BR08"/>
<evidence type="ECO:0000313" key="1">
    <source>
        <dbReference type="EMBL" id="QHS93828.1"/>
    </source>
</evidence>
<sequence>MSGDRFTHCAMVNGQWLLMTSDLKHVIPLDLNDEKIDLVQAQVDAMASYQQHQGPMVPEEFRDKYCFIFGGEVLASADTMEELMTKESQFCNLAYSVYCPNQVQ</sequence>
<protein>
    <submittedName>
        <fullName evidence="1">Uncharacterized protein</fullName>
    </submittedName>
</protein>
<reference evidence="1" key="1">
    <citation type="journal article" date="2020" name="Nature">
        <title>Giant virus diversity and host interactions through global metagenomics.</title>
        <authorList>
            <person name="Schulz F."/>
            <person name="Roux S."/>
            <person name="Paez-Espino D."/>
            <person name="Jungbluth S."/>
            <person name="Walsh D.A."/>
            <person name="Denef V.J."/>
            <person name="McMahon K.D."/>
            <person name="Konstantinidis K.T."/>
            <person name="Eloe-Fadrosh E.A."/>
            <person name="Kyrpides N.C."/>
            <person name="Woyke T."/>
        </authorList>
    </citation>
    <scope>NUCLEOTIDE SEQUENCE</scope>
    <source>
        <strain evidence="1">GVMAG-M-3300018080-19</strain>
    </source>
</reference>
<organism evidence="1">
    <name type="scientific">viral metagenome</name>
    <dbReference type="NCBI Taxonomy" id="1070528"/>
    <lineage>
        <taxon>unclassified sequences</taxon>
        <taxon>metagenomes</taxon>
        <taxon>organismal metagenomes</taxon>
    </lineage>
</organism>